<dbReference type="InterPro" id="IPR007296">
    <property type="entry name" value="DUF403"/>
</dbReference>
<evidence type="ECO:0000313" key="3">
    <source>
        <dbReference type="Proteomes" id="UP000194798"/>
    </source>
</evidence>
<accession>A0A251X9H9</accession>
<evidence type="ECO:0000259" key="1">
    <source>
        <dbReference type="Pfam" id="PF04168"/>
    </source>
</evidence>
<sequence length="331" mass="37949">MLSRVASNIYWMARYIERAENTARLINVNTHLLLDLPKQMTFGWQPLIAITGGEDLFYRTSQEANEYNITRFLLVDIENPSSVLSALSMARENMRTTRDIVPSGAWEQLNDLYLYVKSNVNNALNKRTRYDFLKHVIESSQLITGLIAGTMSRGDGYNFMRMGSYLERADMTTRILDVRSANLLPKLEQGEEASINLTPFDNIQWMSVLKSLSAYQMYRHHVRSRVRGPDVLHFLLQNQQFPRAFSFCLGTVEHCLNSLPKNDLPLRQLARLRRQVQGADMQKLAYTGLHEFMDELQLGLINVHSQIESVYFSSSQTSPSQTQTQTQGQVA</sequence>
<name>A0A251X9H9_9GAMM</name>
<dbReference type="AlphaFoldDB" id="A0A251X9H9"/>
<proteinExistence type="predicted"/>
<dbReference type="Proteomes" id="UP000194798">
    <property type="component" value="Unassembled WGS sequence"/>
</dbReference>
<feature type="domain" description="DUF403" evidence="1">
    <location>
        <begin position="1"/>
        <end position="312"/>
    </location>
</feature>
<dbReference type="InterPro" id="IPR051680">
    <property type="entry name" value="ATP-dep_Glu-Cys_Ligase-2"/>
</dbReference>
<protein>
    <recommendedName>
        <fullName evidence="1">DUF403 domain-containing protein</fullName>
    </recommendedName>
</protein>
<dbReference type="Pfam" id="PF04168">
    <property type="entry name" value="Alpha-E"/>
    <property type="match status" value="1"/>
</dbReference>
<dbReference type="OrthoDB" id="9803532at2"/>
<keyword evidence="3" id="KW-1185">Reference proteome</keyword>
<dbReference type="PANTHER" id="PTHR34595">
    <property type="entry name" value="BLR5612 PROTEIN"/>
    <property type="match status" value="1"/>
</dbReference>
<evidence type="ECO:0000313" key="2">
    <source>
        <dbReference type="EMBL" id="OUD14600.1"/>
    </source>
</evidence>
<dbReference type="EMBL" id="MSLT01000012">
    <property type="protein sequence ID" value="OUD14600.1"/>
    <property type="molecule type" value="Genomic_DNA"/>
</dbReference>
<reference evidence="2 3" key="1">
    <citation type="submission" date="2016-12" db="EMBL/GenBank/DDBJ databases">
        <title>Thioflexothrix psekupsii D3 genome sequencing and assembly.</title>
        <authorList>
            <person name="Fomenkov A."/>
            <person name="Vincze T."/>
            <person name="Grabovich M."/>
            <person name="Anton B.P."/>
            <person name="Dubinina G."/>
            <person name="Orlova M."/>
            <person name="Belousova E."/>
            <person name="Roberts R.J."/>
        </authorList>
    </citation>
    <scope>NUCLEOTIDE SEQUENCE [LARGE SCALE GENOMIC DNA]</scope>
    <source>
        <strain evidence="2">D3</strain>
    </source>
</reference>
<dbReference type="RefSeq" id="WP_086488378.1">
    <property type="nucleotide sequence ID" value="NZ_MSLT01000012.1"/>
</dbReference>
<dbReference type="PANTHER" id="PTHR34595:SF7">
    <property type="entry name" value="SLL1039 PROTEIN"/>
    <property type="match status" value="1"/>
</dbReference>
<comment type="caution">
    <text evidence="2">The sequence shown here is derived from an EMBL/GenBank/DDBJ whole genome shotgun (WGS) entry which is preliminary data.</text>
</comment>
<gene>
    <name evidence="2" type="ORF">TPSD3_09970</name>
</gene>
<organism evidence="2 3">
    <name type="scientific">Thioflexithrix psekupsensis</name>
    <dbReference type="NCBI Taxonomy" id="1570016"/>
    <lineage>
        <taxon>Bacteria</taxon>
        <taxon>Pseudomonadati</taxon>
        <taxon>Pseudomonadota</taxon>
        <taxon>Gammaproteobacteria</taxon>
        <taxon>Thiotrichales</taxon>
        <taxon>Thioflexithrix</taxon>
    </lineage>
</organism>